<dbReference type="CDD" id="cd02440">
    <property type="entry name" value="AdoMet_MTases"/>
    <property type="match status" value="1"/>
</dbReference>
<protein>
    <recommendedName>
        <fullName evidence="8">Ribosomal RNA small subunit methyltransferase A</fullName>
        <ecNumber evidence="8">2.1.1.182</ecNumber>
    </recommendedName>
    <alternativeName>
        <fullName evidence="8">16S rRNA (adenine(1518)-N(6)/adenine(1519)-N(6))-dimethyltransferase</fullName>
    </alternativeName>
    <alternativeName>
        <fullName evidence="8">16S rRNA dimethyladenosine transferase</fullName>
    </alternativeName>
    <alternativeName>
        <fullName evidence="8">16S rRNA dimethylase</fullName>
    </alternativeName>
    <alternativeName>
        <fullName evidence="8">S-adenosylmethionine-6-N', N'-adenosyl(rRNA) dimethyltransferase</fullName>
    </alternativeName>
</protein>
<dbReference type="RefSeq" id="WP_056955303.1">
    <property type="nucleotide sequence ID" value="NZ_AZFK01000077.1"/>
</dbReference>
<name>A0A0R1U4Z2_9LACO</name>
<comment type="subcellular location">
    <subcellularLocation>
        <location evidence="8">Cytoplasm</location>
    </subcellularLocation>
</comment>
<dbReference type="AlphaFoldDB" id="A0A0R1U4Z2"/>
<dbReference type="NCBIfam" id="TIGR00755">
    <property type="entry name" value="ksgA"/>
    <property type="match status" value="1"/>
</dbReference>
<feature type="binding site" evidence="8 9">
    <location>
        <position position="57"/>
    </location>
    <ligand>
        <name>S-adenosyl-L-methionine</name>
        <dbReference type="ChEBI" id="CHEBI:59789"/>
    </ligand>
</feature>
<evidence type="ECO:0000313" key="12">
    <source>
        <dbReference type="Proteomes" id="UP000050816"/>
    </source>
</evidence>
<dbReference type="EMBL" id="AZFK01000077">
    <property type="protein sequence ID" value="KRL88304.1"/>
    <property type="molecule type" value="Genomic_DNA"/>
</dbReference>
<dbReference type="PANTHER" id="PTHR11727:SF7">
    <property type="entry name" value="DIMETHYLADENOSINE TRANSFERASE-RELATED"/>
    <property type="match status" value="1"/>
</dbReference>
<reference evidence="11 12" key="1">
    <citation type="journal article" date="2015" name="Genome Announc.">
        <title>Expanding the biotechnology potential of lactobacilli through comparative genomics of 213 strains and associated genera.</title>
        <authorList>
            <person name="Sun Z."/>
            <person name="Harris H.M."/>
            <person name="McCann A."/>
            <person name="Guo C."/>
            <person name="Argimon S."/>
            <person name="Zhang W."/>
            <person name="Yang X."/>
            <person name="Jeffery I.B."/>
            <person name="Cooney J.C."/>
            <person name="Kagawa T.F."/>
            <person name="Liu W."/>
            <person name="Song Y."/>
            <person name="Salvetti E."/>
            <person name="Wrobel A."/>
            <person name="Rasinkangas P."/>
            <person name="Parkhill J."/>
            <person name="Rea M.C."/>
            <person name="O'Sullivan O."/>
            <person name="Ritari J."/>
            <person name="Douillard F.P."/>
            <person name="Paul Ross R."/>
            <person name="Yang R."/>
            <person name="Briner A.E."/>
            <person name="Felis G.E."/>
            <person name="de Vos W.M."/>
            <person name="Barrangou R."/>
            <person name="Klaenhammer T.R."/>
            <person name="Caufield P.W."/>
            <person name="Cui Y."/>
            <person name="Zhang H."/>
            <person name="O'Toole P.W."/>
        </authorList>
    </citation>
    <scope>NUCLEOTIDE SEQUENCE [LARGE SCALE GENOMIC DNA]</scope>
    <source>
        <strain evidence="11 12">DSM 15946</strain>
    </source>
</reference>
<evidence type="ECO:0000259" key="10">
    <source>
        <dbReference type="SMART" id="SM00650"/>
    </source>
</evidence>
<sequence length="297" mass="32376">MSKEAIGNLSRTKAIMQKYHLHAKKGFGQNFLTNPAVLNGIVDAAAISPTDNVIEIGPGLGALTEKLAQRAGQVLALELDTDLLPVLADVLSDYDNVTVLNQDVLKANLPQLIAEHFADPAKPVKVVANLPYYITSPILMHLLGTPVEWANITVMMQKEVAERLAAQPGTKDYGALTLAIEYKMDAKLAFTVSRRSFVPAPNVDSAIVTLTQRAQPLAVLPSSEKQLFALIKTCFAHRRKSLWNNLKPYFKKDAAKTAAVKQVLADLGLDPQIRPERVSLDQFIQLANALQAAGMFD</sequence>
<keyword evidence="4 8" id="KW-0808">Transferase</keyword>
<feature type="binding site" evidence="8 9">
    <location>
        <position position="129"/>
    </location>
    <ligand>
        <name>S-adenosyl-L-methionine</name>
        <dbReference type="ChEBI" id="CHEBI:59789"/>
    </ligand>
</feature>
<dbReference type="GO" id="GO:0003723">
    <property type="term" value="F:RNA binding"/>
    <property type="evidence" value="ECO:0007669"/>
    <property type="project" value="UniProtKB-UniRule"/>
</dbReference>
<gene>
    <name evidence="8" type="primary">rsmA</name>
    <name evidence="8" type="synonym">ksgA</name>
    <name evidence="11" type="ORF">FC43_GL000236</name>
</gene>
<dbReference type="InterPro" id="IPR029063">
    <property type="entry name" value="SAM-dependent_MTases_sf"/>
</dbReference>
<organism evidence="11 12">
    <name type="scientific">Limosilactobacillus ingluviei DSM 15946</name>
    <dbReference type="NCBI Taxonomy" id="1423760"/>
    <lineage>
        <taxon>Bacteria</taxon>
        <taxon>Bacillati</taxon>
        <taxon>Bacillota</taxon>
        <taxon>Bacilli</taxon>
        <taxon>Lactobacillales</taxon>
        <taxon>Lactobacillaceae</taxon>
        <taxon>Limosilactobacillus</taxon>
    </lineage>
</organism>
<dbReference type="SUPFAM" id="SSF53335">
    <property type="entry name" value="S-adenosyl-L-methionine-dependent methyltransferases"/>
    <property type="match status" value="1"/>
</dbReference>
<dbReference type="GO" id="GO:0005829">
    <property type="term" value="C:cytosol"/>
    <property type="evidence" value="ECO:0007669"/>
    <property type="project" value="TreeGrafter"/>
</dbReference>
<dbReference type="InterPro" id="IPR001737">
    <property type="entry name" value="KsgA/Erm"/>
</dbReference>
<feature type="binding site" evidence="8 9">
    <location>
        <position position="78"/>
    </location>
    <ligand>
        <name>S-adenosyl-L-methionine</name>
        <dbReference type="ChEBI" id="CHEBI:59789"/>
    </ligand>
</feature>
<dbReference type="SMART" id="SM00650">
    <property type="entry name" value="rADc"/>
    <property type="match status" value="1"/>
</dbReference>
<evidence type="ECO:0000256" key="6">
    <source>
        <dbReference type="ARBA" id="ARBA00022884"/>
    </source>
</evidence>
<evidence type="ECO:0000256" key="1">
    <source>
        <dbReference type="ARBA" id="ARBA00022490"/>
    </source>
</evidence>
<evidence type="ECO:0000256" key="9">
    <source>
        <dbReference type="PROSITE-ProRule" id="PRU01026"/>
    </source>
</evidence>
<dbReference type="GO" id="GO:0052908">
    <property type="term" value="F:16S rRNA (adenine(1518)-N(6)/adenine(1519)-N(6))-dimethyltransferase activity"/>
    <property type="evidence" value="ECO:0007669"/>
    <property type="project" value="UniProtKB-EC"/>
</dbReference>
<dbReference type="PATRIC" id="fig|1423760.3.peg.254"/>
<keyword evidence="3 8" id="KW-0489">Methyltransferase</keyword>
<dbReference type="Proteomes" id="UP000050816">
    <property type="component" value="Unassembled WGS sequence"/>
</dbReference>
<evidence type="ECO:0000256" key="8">
    <source>
        <dbReference type="HAMAP-Rule" id="MF_00607"/>
    </source>
</evidence>
<comment type="caution">
    <text evidence="11">The sequence shown here is derived from an EMBL/GenBank/DDBJ whole genome shotgun (WGS) entry which is preliminary data.</text>
</comment>
<feature type="binding site" evidence="8 9">
    <location>
        <position position="32"/>
    </location>
    <ligand>
        <name>S-adenosyl-L-methionine</name>
        <dbReference type="ChEBI" id="CHEBI:59789"/>
    </ligand>
</feature>
<feature type="binding site" evidence="8 9">
    <location>
        <position position="30"/>
    </location>
    <ligand>
        <name>S-adenosyl-L-methionine</name>
        <dbReference type="ChEBI" id="CHEBI:59789"/>
    </ligand>
</feature>
<dbReference type="InterPro" id="IPR011530">
    <property type="entry name" value="rRNA_adenine_dimethylase"/>
</dbReference>
<dbReference type="PROSITE" id="PS51689">
    <property type="entry name" value="SAM_RNA_A_N6_MT"/>
    <property type="match status" value="1"/>
</dbReference>
<dbReference type="EC" id="2.1.1.182" evidence="8"/>
<dbReference type="InterPro" id="IPR020596">
    <property type="entry name" value="rRNA_Ade_Mease_Trfase_CS"/>
</dbReference>
<evidence type="ECO:0000256" key="5">
    <source>
        <dbReference type="ARBA" id="ARBA00022691"/>
    </source>
</evidence>
<accession>A0A0R1U4Z2</accession>
<feature type="binding site" evidence="8 9">
    <location>
        <position position="103"/>
    </location>
    <ligand>
        <name>S-adenosyl-L-methionine</name>
        <dbReference type="ChEBI" id="CHEBI:59789"/>
    </ligand>
</feature>
<evidence type="ECO:0000256" key="4">
    <source>
        <dbReference type="ARBA" id="ARBA00022679"/>
    </source>
</evidence>
<keyword evidence="6 8" id="KW-0694">RNA-binding</keyword>
<keyword evidence="5 8" id="KW-0949">S-adenosyl-L-methionine</keyword>
<proteinExistence type="inferred from homology"/>
<evidence type="ECO:0000256" key="3">
    <source>
        <dbReference type="ARBA" id="ARBA00022603"/>
    </source>
</evidence>
<evidence type="ECO:0000313" key="11">
    <source>
        <dbReference type="EMBL" id="KRL88304.1"/>
    </source>
</evidence>
<feature type="domain" description="Ribosomal RNA adenine methylase transferase N-terminal" evidence="10">
    <location>
        <begin position="37"/>
        <end position="214"/>
    </location>
</feature>
<dbReference type="Gene3D" id="3.40.50.150">
    <property type="entry name" value="Vaccinia Virus protein VP39"/>
    <property type="match status" value="1"/>
</dbReference>
<evidence type="ECO:0000256" key="7">
    <source>
        <dbReference type="ARBA" id="ARBA00049167"/>
    </source>
</evidence>
<evidence type="ECO:0000256" key="2">
    <source>
        <dbReference type="ARBA" id="ARBA00022552"/>
    </source>
</evidence>
<comment type="function">
    <text evidence="8">Specifically dimethylates two adjacent adenosines (A1518 and A1519) in the loop of a conserved hairpin near the 3'-end of 16S rRNA in the 30S particle. May play a critical role in biogenesis of 30S subunits.</text>
</comment>
<dbReference type="FunFam" id="3.40.50.150:FF:000023">
    <property type="entry name" value="Ribosomal RNA small subunit methyltransferase A"/>
    <property type="match status" value="1"/>
</dbReference>
<dbReference type="Pfam" id="PF00398">
    <property type="entry name" value="RrnaAD"/>
    <property type="match status" value="1"/>
</dbReference>
<dbReference type="PROSITE" id="PS01131">
    <property type="entry name" value="RRNA_A_DIMETH"/>
    <property type="match status" value="1"/>
</dbReference>
<dbReference type="Gene3D" id="1.10.8.100">
    <property type="entry name" value="Ribosomal RNA adenine dimethylase-like, domain 2"/>
    <property type="match status" value="1"/>
</dbReference>
<keyword evidence="2 8" id="KW-0698">rRNA processing</keyword>
<dbReference type="PANTHER" id="PTHR11727">
    <property type="entry name" value="DIMETHYLADENOSINE TRANSFERASE"/>
    <property type="match status" value="1"/>
</dbReference>
<dbReference type="GO" id="GO:0052910">
    <property type="term" value="F:23S rRNA (adenine(2085)-N(6))-dimethyltransferase activity"/>
    <property type="evidence" value="ECO:0007669"/>
    <property type="project" value="UniProtKB-EC"/>
</dbReference>
<comment type="catalytic activity">
    <reaction evidence="8">
        <text>adenosine(1518)/adenosine(1519) in 16S rRNA + 4 S-adenosyl-L-methionine = N(6)-dimethyladenosine(1518)/N(6)-dimethyladenosine(1519) in 16S rRNA + 4 S-adenosyl-L-homocysteine + 4 H(+)</text>
        <dbReference type="Rhea" id="RHEA:19609"/>
        <dbReference type="Rhea" id="RHEA-COMP:10232"/>
        <dbReference type="Rhea" id="RHEA-COMP:10233"/>
        <dbReference type="ChEBI" id="CHEBI:15378"/>
        <dbReference type="ChEBI" id="CHEBI:57856"/>
        <dbReference type="ChEBI" id="CHEBI:59789"/>
        <dbReference type="ChEBI" id="CHEBI:74411"/>
        <dbReference type="ChEBI" id="CHEBI:74493"/>
        <dbReference type="EC" id="2.1.1.182"/>
    </reaction>
</comment>
<dbReference type="HAMAP" id="MF_00607">
    <property type="entry name" value="16SrRNA_methyltr_A"/>
    <property type="match status" value="1"/>
</dbReference>
<dbReference type="InterPro" id="IPR020598">
    <property type="entry name" value="rRNA_Ade_methylase_Trfase_N"/>
</dbReference>
<dbReference type="InterPro" id="IPR023165">
    <property type="entry name" value="rRNA_Ade_diMease-like_C"/>
</dbReference>
<comment type="similarity">
    <text evidence="8">Belongs to the class I-like SAM-binding methyltransferase superfamily. rRNA adenine N(6)-methyltransferase family. RsmA subfamily.</text>
</comment>
<keyword evidence="1 8" id="KW-0963">Cytoplasm</keyword>
<comment type="catalytic activity">
    <reaction evidence="7">
        <text>adenosine(2085) in 23S rRNA + 2 S-adenosyl-L-methionine = N(6)-dimethyladenosine(2085) in 23S rRNA + 2 S-adenosyl-L-homocysteine + 2 H(+)</text>
        <dbReference type="Rhea" id="RHEA:42784"/>
        <dbReference type="Rhea" id="RHEA-COMP:10237"/>
        <dbReference type="Rhea" id="RHEA-COMP:10238"/>
        <dbReference type="ChEBI" id="CHEBI:15378"/>
        <dbReference type="ChEBI" id="CHEBI:57856"/>
        <dbReference type="ChEBI" id="CHEBI:59789"/>
        <dbReference type="ChEBI" id="CHEBI:74411"/>
        <dbReference type="ChEBI" id="CHEBI:74493"/>
        <dbReference type="EC" id="2.1.1.184"/>
    </reaction>
</comment>